<feature type="domain" description="DUF5731" evidence="2">
    <location>
        <begin position="155"/>
        <end position="262"/>
    </location>
</feature>
<feature type="signal peptide" evidence="1">
    <location>
        <begin position="1"/>
        <end position="26"/>
    </location>
</feature>
<evidence type="ECO:0000259" key="2">
    <source>
        <dbReference type="Pfam" id="PF19002"/>
    </source>
</evidence>
<dbReference type="AlphaFoldDB" id="A0A5K3ESK3"/>
<keyword evidence="1" id="KW-0732">Signal</keyword>
<name>A0A5K3ESK3_MESCO</name>
<sequence length="303" mass="34677">MKLFPLCLEALYAILLSLALVKFTAAKIYVCLPDDSKNKTCSRLLLPDSLFRPRLIPPRPFTIASDSAMDGYTRRLTAYRTRVCAWLERGGIFDSALVPLPRRRALLHGRLHCSSPSPTSATSSRWGPAPTGCNPRWADYDDPRALTFKWIGSDDMRLYEFQLHTCGNLYSPLSHPYCLSNRVAFELQQRGTQLYLNDFRCRCKTPAEILEITYSKPLPPTKRIIEPRFISMTCRAPPPCRSLTTPCFYEIPNAEGFLTSGIYACQCPRRYFCDAYHMRKPRMHSRTNTGKSIYFTFCQLSLL</sequence>
<accession>A0A5K3ESK3</accession>
<dbReference type="InterPro" id="IPR043789">
    <property type="entry name" value="DUF5731"/>
</dbReference>
<proteinExistence type="predicted"/>
<organism evidence="3">
    <name type="scientific">Mesocestoides corti</name>
    <name type="common">Flatworm</name>
    <dbReference type="NCBI Taxonomy" id="53468"/>
    <lineage>
        <taxon>Eukaryota</taxon>
        <taxon>Metazoa</taxon>
        <taxon>Spiralia</taxon>
        <taxon>Lophotrochozoa</taxon>
        <taxon>Platyhelminthes</taxon>
        <taxon>Cestoda</taxon>
        <taxon>Eucestoda</taxon>
        <taxon>Cyclophyllidea</taxon>
        <taxon>Mesocestoididae</taxon>
        <taxon>Mesocestoides</taxon>
    </lineage>
</organism>
<reference evidence="3" key="1">
    <citation type="submission" date="2019-11" db="UniProtKB">
        <authorList>
            <consortium name="WormBaseParasite"/>
        </authorList>
    </citation>
    <scope>IDENTIFICATION</scope>
</reference>
<protein>
    <submittedName>
        <fullName evidence="3">DUF5731 domain-containing protein</fullName>
    </submittedName>
</protein>
<evidence type="ECO:0000256" key="1">
    <source>
        <dbReference type="SAM" id="SignalP"/>
    </source>
</evidence>
<feature type="chain" id="PRO_5024394906" evidence="1">
    <location>
        <begin position="27"/>
        <end position="303"/>
    </location>
</feature>
<dbReference type="WBParaSite" id="MCU_002380-RA">
    <property type="protein sequence ID" value="MCU_002380-RA"/>
    <property type="gene ID" value="MCU_002380"/>
</dbReference>
<evidence type="ECO:0000313" key="3">
    <source>
        <dbReference type="WBParaSite" id="MCU_002380-RA"/>
    </source>
</evidence>
<dbReference type="Pfam" id="PF19002">
    <property type="entry name" value="DUF5731"/>
    <property type="match status" value="1"/>
</dbReference>